<dbReference type="EMBL" id="AP014809">
    <property type="protein sequence ID" value="BAU92497.1"/>
    <property type="molecule type" value="Genomic_DNA"/>
</dbReference>
<gene>
    <name evidence="1" type="ORF">MPPM_3892</name>
</gene>
<dbReference type="Gene3D" id="3.30.1330.70">
    <property type="entry name" value="Holliday junction resolvase RusA"/>
    <property type="match status" value="1"/>
</dbReference>
<evidence type="ECO:0000313" key="2">
    <source>
        <dbReference type="Proteomes" id="UP000218288"/>
    </source>
</evidence>
<sequence length="191" mass="21059">MIAVRASSVLPTGKHVRLKPEERPVYAQRRIVPLVEIRFPLPPSTNSLFANVVGRGRIKTPAYRRWRNNAVLAICTARPVPGRMAGPCDVAIYLPPFRGDIDNRVKPCLDVAVAAGIIADDGQRYLRRHPTVEIDSAATDVRMVFTMPSVEEQDRAEIEVRAREGQSVAHIAAALGLDEGHIRTVLAEIGR</sequence>
<dbReference type="GO" id="GO:0006281">
    <property type="term" value="P:DNA repair"/>
    <property type="evidence" value="ECO:0007669"/>
    <property type="project" value="InterPro"/>
</dbReference>
<dbReference type="GO" id="GO:0006310">
    <property type="term" value="P:DNA recombination"/>
    <property type="evidence" value="ECO:0007669"/>
    <property type="project" value="InterPro"/>
</dbReference>
<dbReference type="Proteomes" id="UP000218288">
    <property type="component" value="Chromosome"/>
</dbReference>
<accession>A0A160PGN1</accession>
<evidence type="ECO:0000313" key="1">
    <source>
        <dbReference type="EMBL" id="BAU92497.1"/>
    </source>
</evidence>
<proteinExistence type="predicted"/>
<protein>
    <submittedName>
        <fullName evidence="1">Endodeoxyribonuclease RusA</fullName>
    </submittedName>
</protein>
<name>A0A160PGN1_9HYPH</name>
<dbReference type="GO" id="GO:0000287">
    <property type="term" value="F:magnesium ion binding"/>
    <property type="evidence" value="ECO:0007669"/>
    <property type="project" value="InterPro"/>
</dbReference>
<dbReference type="InterPro" id="IPR036614">
    <property type="entry name" value="RusA-like_sf"/>
</dbReference>
<dbReference type="AlphaFoldDB" id="A0A160PGN1"/>
<reference evidence="1 2" key="1">
    <citation type="journal article" date="2016" name="Genome Announc.">
        <title>Complete Genome Sequence of Methylobacterium populi P-1M, Isolated from Pink-Pigmented Household Biofilm.</title>
        <authorList>
            <person name="Morohoshi T."/>
            <person name="Ikeda T."/>
        </authorList>
    </citation>
    <scope>NUCLEOTIDE SEQUENCE [LARGE SCALE GENOMIC DNA]</scope>
    <source>
        <strain evidence="1 2">P-1M</strain>
    </source>
</reference>
<dbReference type="OrthoDB" id="959793at2"/>
<organism evidence="1 2">
    <name type="scientific">Methylorubrum populi</name>
    <dbReference type="NCBI Taxonomy" id="223967"/>
    <lineage>
        <taxon>Bacteria</taxon>
        <taxon>Pseudomonadati</taxon>
        <taxon>Pseudomonadota</taxon>
        <taxon>Alphaproteobacteria</taxon>
        <taxon>Hyphomicrobiales</taxon>
        <taxon>Methylobacteriaceae</taxon>
        <taxon>Methylorubrum</taxon>
    </lineage>
</organism>
<dbReference type="SUPFAM" id="SSF103084">
    <property type="entry name" value="Holliday junction resolvase RusA"/>
    <property type="match status" value="1"/>
</dbReference>